<dbReference type="RefSeq" id="WP_222921169.1">
    <property type="nucleotide sequence ID" value="NZ_CP082286.1"/>
</dbReference>
<reference evidence="2" key="1">
    <citation type="submission" date="2024-09" db="EMBL/GenBank/DDBJ databases">
        <authorList>
            <person name="Sun Q."/>
        </authorList>
    </citation>
    <scope>NUCLEOTIDE SEQUENCE [LARGE SCALE GENOMIC DNA]</scope>
    <source>
        <strain evidence="2">JCM 31273</strain>
    </source>
</reference>
<comment type="caution">
    <text evidence="2">The sequence shown here is derived from an EMBL/GenBank/DDBJ whole genome shotgun (WGS) entry which is preliminary data.</text>
</comment>
<keyword evidence="3" id="KW-1185">Reference proteome</keyword>
<dbReference type="InterPro" id="IPR027417">
    <property type="entry name" value="P-loop_NTPase"/>
</dbReference>
<dbReference type="Gene3D" id="3.40.50.300">
    <property type="entry name" value="P-loop containing nucleotide triphosphate hydrolases"/>
    <property type="match status" value="1"/>
</dbReference>
<protein>
    <submittedName>
        <fullName evidence="2">ParA family protein</fullName>
    </submittedName>
</protein>
<evidence type="ECO:0000313" key="3">
    <source>
        <dbReference type="Proteomes" id="UP001589595"/>
    </source>
</evidence>
<dbReference type="EMBL" id="JBHMAJ010000009">
    <property type="protein sequence ID" value="MFB9825339.1"/>
    <property type="molecule type" value="Genomic_DNA"/>
</dbReference>
<organism evidence="2 3">
    <name type="scientific">Halobaculum roseum</name>
    <dbReference type="NCBI Taxonomy" id="2175149"/>
    <lineage>
        <taxon>Archaea</taxon>
        <taxon>Methanobacteriati</taxon>
        <taxon>Methanobacteriota</taxon>
        <taxon>Stenosarchaea group</taxon>
        <taxon>Halobacteria</taxon>
        <taxon>Halobacteriales</taxon>
        <taxon>Haloferacaceae</taxon>
        <taxon>Halobaculum</taxon>
    </lineage>
</organism>
<dbReference type="SUPFAM" id="SSF52540">
    <property type="entry name" value="P-loop containing nucleoside triphosphate hydrolases"/>
    <property type="match status" value="1"/>
</dbReference>
<feature type="compositionally biased region" description="Low complexity" evidence="1">
    <location>
        <begin position="175"/>
        <end position="198"/>
    </location>
</feature>
<dbReference type="AlphaFoldDB" id="A0ABD5MRA5"/>
<accession>A0ABD5MRA5</accession>
<evidence type="ECO:0000313" key="2">
    <source>
        <dbReference type="EMBL" id="MFB9825339.1"/>
    </source>
</evidence>
<evidence type="ECO:0000256" key="1">
    <source>
        <dbReference type="SAM" id="MobiDB-lite"/>
    </source>
</evidence>
<dbReference type="GeneID" id="67211256"/>
<feature type="region of interest" description="Disordered" evidence="1">
    <location>
        <begin position="170"/>
        <end position="208"/>
    </location>
</feature>
<sequence length="264" mass="26937">MASIRSLAFVGAVGGAGTTRTAVECAAALARDGREVVVLDAAYATQGLGEFVSGRIDPDVTELCLDPDRPLADGLYDLDAAVDARIELAPAHAPFERLARATGDDAAQVLGERVAEAVARADHVIVDVPPVAANPPIAAVHSVDRVAIVAPDTDHGADGRRRQRDVLRDIDVPDGDPASVAVAAPGSAGRSDESGSAEADADATIPRGPSEFAAAPACLGTDTFAAGVVAATETLFETELDVEFEDRGVIGRLGAGVDRVRGGE</sequence>
<name>A0ABD5MRA5_9EURY</name>
<proteinExistence type="predicted"/>
<gene>
    <name evidence="2" type="ORF">ACFFOL_14305</name>
</gene>
<dbReference type="Proteomes" id="UP001589595">
    <property type="component" value="Unassembled WGS sequence"/>
</dbReference>